<sequence>MEAIQSFLKMYDQIPPKEKTAKVSSQYWKPPVVYDGDDDDDEERFIPLRDVIFEHPLSVAITHDLPITDSLIIEDEHLNTILKTESDKENESSVEDLVSIQSNSEDTYENDSDCDLPSCNNFSPINVFEEKSLTFSNPFFDSNDDCTSSDDESLSDEDVPEDKVKFTRTLFSNFSNDVNPLFHEVFENIERGVIDELDAFLDMYGYFLQIENGYHDSEGDIIYLESLLIDDTILNLPPEELLDHNPRSLKDEPDNDNLKRFLLVKVRYTSRFYQLLWGNRILDHGINPFVEIPSDESKSSQATDSKPNAKRVTRTIGFSVPDVLFNAA</sequence>
<comment type="caution">
    <text evidence="2">The sequence shown here is derived from an EMBL/GenBank/DDBJ whole genome shotgun (WGS) entry which is preliminary data.</text>
</comment>
<evidence type="ECO:0000313" key="2">
    <source>
        <dbReference type="EMBL" id="GJT11554.1"/>
    </source>
</evidence>
<evidence type="ECO:0000313" key="3">
    <source>
        <dbReference type="Proteomes" id="UP001151760"/>
    </source>
</evidence>
<name>A0ABQ5BBE3_9ASTR</name>
<organism evidence="2 3">
    <name type="scientific">Tanacetum coccineum</name>
    <dbReference type="NCBI Taxonomy" id="301880"/>
    <lineage>
        <taxon>Eukaryota</taxon>
        <taxon>Viridiplantae</taxon>
        <taxon>Streptophyta</taxon>
        <taxon>Embryophyta</taxon>
        <taxon>Tracheophyta</taxon>
        <taxon>Spermatophyta</taxon>
        <taxon>Magnoliopsida</taxon>
        <taxon>eudicotyledons</taxon>
        <taxon>Gunneridae</taxon>
        <taxon>Pentapetalae</taxon>
        <taxon>asterids</taxon>
        <taxon>campanulids</taxon>
        <taxon>Asterales</taxon>
        <taxon>Asteraceae</taxon>
        <taxon>Asteroideae</taxon>
        <taxon>Anthemideae</taxon>
        <taxon>Anthemidinae</taxon>
        <taxon>Tanacetum</taxon>
    </lineage>
</organism>
<reference evidence="2" key="2">
    <citation type="submission" date="2022-01" db="EMBL/GenBank/DDBJ databases">
        <authorList>
            <person name="Yamashiro T."/>
            <person name="Shiraishi A."/>
            <person name="Satake H."/>
            <person name="Nakayama K."/>
        </authorList>
    </citation>
    <scope>NUCLEOTIDE SEQUENCE</scope>
</reference>
<proteinExistence type="predicted"/>
<protein>
    <submittedName>
        <fullName evidence="2">Uncharacterized protein</fullName>
    </submittedName>
</protein>
<feature type="region of interest" description="Disordered" evidence="1">
    <location>
        <begin position="84"/>
        <end position="115"/>
    </location>
</feature>
<keyword evidence="3" id="KW-1185">Reference proteome</keyword>
<accession>A0ABQ5BBE3</accession>
<dbReference type="EMBL" id="BQNB010013076">
    <property type="protein sequence ID" value="GJT11554.1"/>
    <property type="molecule type" value="Genomic_DNA"/>
</dbReference>
<gene>
    <name evidence="2" type="ORF">Tco_0858596</name>
</gene>
<dbReference type="Proteomes" id="UP001151760">
    <property type="component" value="Unassembled WGS sequence"/>
</dbReference>
<evidence type="ECO:0000256" key="1">
    <source>
        <dbReference type="SAM" id="MobiDB-lite"/>
    </source>
</evidence>
<reference evidence="2" key="1">
    <citation type="journal article" date="2022" name="Int. J. Mol. Sci.">
        <title>Draft Genome of Tanacetum Coccineum: Genomic Comparison of Closely Related Tanacetum-Family Plants.</title>
        <authorList>
            <person name="Yamashiro T."/>
            <person name="Shiraishi A."/>
            <person name="Nakayama K."/>
            <person name="Satake H."/>
        </authorList>
    </citation>
    <scope>NUCLEOTIDE SEQUENCE</scope>
</reference>